<name>A0A1N6DBZ8_9BACT</name>
<evidence type="ECO:0000313" key="4">
    <source>
        <dbReference type="Proteomes" id="UP000185221"/>
    </source>
</evidence>
<dbReference type="Proteomes" id="UP000185221">
    <property type="component" value="Unassembled WGS sequence"/>
</dbReference>
<keyword evidence="1" id="KW-0732">Signal</keyword>
<dbReference type="PROSITE" id="PS51352">
    <property type="entry name" value="THIOREDOXIN_2"/>
    <property type="match status" value="1"/>
</dbReference>
<dbReference type="AlphaFoldDB" id="A0A1N6DBZ8"/>
<evidence type="ECO:0000259" key="2">
    <source>
        <dbReference type="PROSITE" id="PS51352"/>
    </source>
</evidence>
<protein>
    <submittedName>
        <fullName evidence="3">AhpC/TSA family protein</fullName>
    </submittedName>
</protein>
<dbReference type="PANTHER" id="PTHR43640">
    <property type="entry name" value="OS07G0260300 PROTEIN"/>
    <property type="match status" value="1"/>
</dbReference>
<dbReference type="Gene3D" id="3.40.30.10">
    <property type="entry name" value="Glutaredoxin"/>
    <property type="match status" value="1"/>
</dbReference>
<dbReference type="SUPFAM" id="SSF52833">
    <property type="entry name" value="Thioredoxin-like"/>
    <property type="match status" value="1"/>
</dbReference>
<dbReference type="PANTHER" id="PTHR43640:SF1">
    <property type="entry name" value="THIOREDOXIN-DEPENDENT PEROXIREDOXIN"/>
    <property type="match status" value="1"/>
</dbReference>
<dbReference type="InterPro" id="IPR013766">
    <property type="entry name" value="Thioredoxin_domain"/>
</dbReference>
<dbReference type="Pfam" id="PF00578">
    <property type="entry name" value="AhpC-TSA"/>
    <property type="match status" value="1"/>
</dbReference>
<sequence>MKRIYSILFFLYLSTVYAVAQDINSLSLQDAVTEKPFSLENEVNQKALVLIFHSTSCPFVKMYEERIIDIRTRYQNQGIDFALVNSDPNPENQKASDLRKFIDETGLNMSYLMDINQDWIKFFHITKIPEVVIITPGADGLITAYRGAIDNNAQAAGSVTEKYLERAINQILKGEQPSPGQVRAVGCNVRSF</sequence>
<dbReference type="EMBL" id="FSRC01000001">
    <property type="protein sequence ID" value="SIN68348.1"/>
    <property type="molecule type" value="Genomic_DNA"/>
</dbReference>
<dbReference type="InterPro" id="IPR036249">
    <property type="entry name" value="Thioredoxin-like_sf"/>
</dbReference>
<evidence type="ECO:0000313" key="3">
    <source>
        <dbReference type="EMBL" id="SIN68348.1"/>
    </source>
</evidence>
<feature type="chain" id="PRO_5012500845" evidence="1">
    <location>
        <begin position="21"/>
        <end position="192"/>
    </location>
</feature>
<accession>A0A1N6DBZ8</accession>
<feature type="domain" description="Thioredoxin" evidence="2">
    <location>
        <begin position="17"/>
        <end position="173"/>
    </location>
</feature>
<feature type="signal peptide" evidence="1">
    <location>
        <begin position="1"/>
        <end position="20"/>
    </location>
</feature>
<dbReference type="InterPro" id="IPR047262">
    <property type="entry name" value="PRX-like1"/>
</dbReference>
<organism evidence="3 4">
    <name type="scientific">Algoriphagus halophilus</name>
    <dbReference type="NCBI Taxonomy" id="226505"/>
    <lineage>
        <taxon>Bacteria</taxon>
        <taxon>Pseudomonadati</taxon>
        <taxon>Bacteroidota</taxon>
        <taxon>Cytophagia</taxon>
        <taxon>Cytophagales</taxon>
        <taxon>Cyclobacteriaceae</taxon>
        <taxon>Algoriphagus</taxon>
    </lineage>
</organism>
<reference evidence="4" key="1">
    <citation type="submission" date="2016-11" db="EMBL/GenBank/DDBJ databases">
        <authorList>
            <person name="Varghese N."/>
            <person name="Submissions S."/>
        </authorList>
    </citation>
    <scope>NUCLEOTIDE SEQUENCE [LARGE SCALE GENOMIC DNA]</scope>
    <source>
        <strain evidence="4">DSM 15292</strain>
    </source>
</reference>
<keyword evidence="4" id="KW-1185">Reference proteome</keyword>
<dbReference type="OrthoDB" id="9809746at2"/>
<proteinExistence type="predicted"/>
<dbReference type="GO" id="GO:0016209">
    <property type="term" value="F:antioxidant activity"/>
    <property type="evidence" value="ECO:0007669"/>
    <property type="project" value="InterPro"/>
</dbReference>
<dbReference type="InterPro" id="IPR000866">
    <property type="entry name" value="AhpC/TSA"/>
</dbReference>
<evidence type="ECO:0000256" key="1">
    <source>
        <dbReference type="SAM" id="SignalP"/>
    </source>
</evidence>
<dbReference type="STRING" id="226505.SAMN05444394_0686"/>
<dbReference type="GO" id="GO:0016491">
    <property type="term" value="F:oxidoreductase activity"/>
    <property type="evidence" value="ECO:0007669"/>
    <property type="project" value="InterPro"/>
</dbReference>
<gene>
    <name evidence="3" type="ORF">SAMN05444394_0686</name>
</gene>
<dbReference type="RefSeq" id="WP_074223418.1">
    <property type="nucleotide sequence ID" value="NZ_FSRC01000001.1"/>
</dbReference>